<keyword evidence="2" id="KW-1185">Reference proteome</keyword>
<dbReference type="EMBL" id="KN880840">
    <property type="protein sequence ID" value="KIY61988.1"/>
    <property type="molecule type" value="Genomic_DNA"/>
</dbReference>
<proteinExistence type="predicted"/>
<dbReference type="AlphaFoldDB" id="A0A0D7AUD6"/>
<reference evidence="1 2" key="1">
    <citation type="journal article" date="2015" name="Fungal Genet. Biol.">
        <title>Evolution of novel wood decay mechanisms in Agaricales revealed by the genome sequences of Fistulina hepatica and Cylindrobasidium torrendii.</title>
        <authorList>
            <person name="Floudas D."/>
            <person name="Held B.W."/>
            <person name="Riley R."/>
            <person name="Nagy L.G."/>
            <person name="Koehler G."/>
            <person name="Ransdell A.S."/>
            <person name="Younus H."/>
            <person name="Chow J."/>
            <person name="Chiniquy J."/>
            <person name="Lipzen A."/>
            <person name="Tritt A."/>
            <person name="Sun H."/>
            <person name="Haridas S."/>
            <person name="LaButti K."/>
            <person name="Ohm R.A."/>
            <person name="Kues U."/>
            <person name="Blanchette R.A."/>
            <person name="Grigoriev I.V."/>
            <person name="Minto R.E."/>
            <person name="Hibbett D.S."/>
        </authorList>
    </citation>
    <scope>NUCLEOTIDE SEQUENCE [LARGE SCALE GENOMIC DNA]</scope>
    <source>
        <strain evidence="1 2">FP15055 ss-10</strain>
    </source>
</reference>
<evidence type="ECO:0000313" key="1">
    <source>
        <dbReference type="EMBL" id="KIY61988.1"/>
    </source>
</evidence>
<sequence>MPPLRQRIVRHILDLNVQLRDQFPRKVHWRRAHKLLIQELLAQTCLKKPMRDLCDDWMQMAFDYVDSMLRAAQPILLLISHPEQLPPQINGLIWPLSCPAGAFQHAVGAQELGAVDHAPPTPMDNTYSSPAMYSQPEYGPMLPQGIGGYVLQQTTGHRSPNFPTSSFPDGGAIRVARHSLLLAMATVACGRSFATGRSTS</sequence>
<accession>A0A0D7AUD6</accession>
<evidence type="ECO:0000313" key="2">
    <source>
        <dbReference type="Proteomes" id="UP000054007"/>
    </source>
</evidence>
<organism evidence="1 2">
    <name type="scientific">Cylindrobasidium torrendii FP15055 ss-10</name>
    <dbReference type="NCBI Taxonomy" id="1314674"/>
    <lineage>
        <taxon>Eukaryota</taxon>
        <taxon>Fungi</taxon>
        <taxon>Dikarya</taxon>
        <taxon>Basidiomycota</taxon>
        <taxon>Agaricomycotina</taxon>
        <taxon>Agaricomycetes</taxon>
        <taxon>Agaricomycetidae</taxon>
        <taxon>Agaricales</taxon>
        <taxon>Marasmiineae</taxon>
        <taxon>Physalacriaceae</taxon>
        <taxon>Cylindrobasidium</taxon>
    </lineage>
</organism>
<dbReference type="Proteomes" id="UP000054007">
    <property type="component" value="Unassembled WGS sequence"/>
</dbReference>
<name>A0A0D7AUD6_9AGAR</name>
<protein>
    <submittedName>
        <fullName evidence="1">Uncharacterized protein</fullName>
    </submittedName>
</protein>
<gene>
    <name evidence="1" type="ORF">CYLTODRAFT_199172</name>
</gene>